<reference evidence="2" key="2">
    <citation type="submission" date="2011-02" db="EMBL/GenBank/DDBJ databases">
        <authorList>
            <person name="MacLean D."/>
        </authorList>
    </citation>
    <scope>NUCLEOTIDE SEQUENCE</scope>
</reference>
<keyword evidence="1" id="KW-1133">Transmembrane helix</keyword>
<sequence length="88" mass="10381">MHQRGEKSHCLRAIRCVRYFFEIYYFTVSVFYGALSWRKSAIFSVGVLHSIYIGMVCQVWLTDKWTHKYLKFNVNIPIVVAVVRSTSQ</sequence>
<keyword evidence="1" id="KW-0472">Membrane</keyword>
<keyword evidence="1" id="KW-0812">Transmembrane</keyword>
<evidence type="ECO:0000313" key="2">
    <source>
        <dbReference type="EMBL" id="CCA23896.1"/>
    </source>
</evidence>
<dbReference type="EMBL" id="FR824257">
    <property type="protein sequence ID" value="CCA23896.1"/>
    <property type="molecule type" value="Genomic_DNA"/>
</dbReference>
<proteinExistence type="predicted"/>
<feature type="transmembrane region" description="Helical" evidence="1">
    <location>
        <begin position="41"/>
        <end position="61"/>
    </location>
</feature>
<reference evidence="2" key="1">
    <citation type="journal article" date="2011" name="PLoS Biol.">
        <title>Gene gain and loss during evolution of obligate parasitism in the white rust pathogen of Arabidopsis thaliana.</title>
        <authorList>
            <person name="Kemen E."/>
            <person name="Gardiner A."/>
            <person name="Schultz-Larsen T."/>
            <person name="Kemen A.C."/>
            <person name="Balmuth A.L."/>
            <person name="Robert-Seilaniantz A."/>
            <person name="Bailey K."/>
            <person name="Holub E."/>
            <person name="Studholme D.J."/>
            <person name="Maclean D."/>
            <person name="Jones J.D."/>
        </authorList>
    </citation>
    <scope>NUCLEOTIDE SEQUENCE</scope>
</reference>
<dbReference type="HOGENOM" id="CLU_2473630_0_0_1"/>
<dbReference type="AlphaFoldDB" id="F0WRD3"/>
<evidence type="ECO:0000256" key="1">
    <source>
        <dbReference type="SAM" id="Phobius"/>
    </source>
</evidence>
<protein>
    <submittedName>
        <fullName evidence="2">AlNc14C212G8938 protein</fullName>
    </submittedName>
</protein>
<feature type="transmembrane region" description="Helical" evidence="1">
    <location>
        <begin position="16"/>
        <end position="35"/>
    </location>
</feature>
<accession>F0WRD3</accession>
<organism evidence="2">
    <name type="scientific">Albugo laibachii Nc14</name>
    <dbReference type="NCBI Taxonomy" id="890382"/>
    <lineage>
        <taxon>Eukaryota</taxon>
        <taxon>Sar</taxon>
        <taxon>Stramenopiles</taxon>
        <taxon>Oomycota</taxon>
        <taxon>Peronosporomycetes</taxon>
        <taxon>Albuginales</taxon>
        <taxon>Albuginaceae</taxon>
        <taxon>Albugo</taxon>
    </lineage>
</organism>
<gene>
    <name evidence="2" type="primary">AlNc14C212G8938</name>
    <name evidence="2" type="ORF">ALNC14_100400</name>
</gene>
<name>F0WRD3_9STRA</name>